<dbReference type="InterPro" id="IPR051783">
    <property type="entry name" value="NAD(P)-dependent_oxidoreduct"/>
</dbReference>
<dbReference type="OrthoDB" id="2130169at2759"/>
<dbReference type="SUPFAM" id="SSF51735">
    <property type="entry name" value="NAD(P)-binding Rossmann-fold domains"/>
    <property type="match status" value="1"/>
</dbReference>
<dbReference type="VEuPathDB" id="FungiDB:Z520_03465"/>
<evidence type="ECO:0000313" key="2">
    <source>
        <dbReference type="EMBL" id="KIY00799.1"/>
    </source>
</evidence>
<sequence length="387" mass="42904">MWVVEYDSRNPKLYPEDPPRALDFTILSDPSQLPLQKNLMAVKIFITGVTGYIGGDSLYALYQKYPEWEYCALVRTQAKADQVQRQYPKLRIVLGDLDDFATLQEESAKADIVLHTADASDHEGAARAIAAGLAEGHTPSSPGFWLHTGGTGILTYEDSKNNRLGEWSTKEYNDLSGVDELTHLPDDAFHRNVDKIVLEAGTKYSDRVKTALVCPPTIYGNGRGPVSGRSRQVYELTKLILQRGYTPIVGAGKARWNHVHIYDLAAAFVLLAEAAVSKNLSDQIWGARGYHLCESGEHVWADLARKISAVAADKGYIPANPAEKQLSKDEAFEVAGFEAVSWGWNSRGKAERLRRFLGWEPKEKGIEDEADGILEAERSRLQGKMPS</sequence>
<dbReference type="Pfam" id="PF01370">
    <property type="entry name" value="Epimerase"/>
    <property type="match status" value="2"/>
</dbReference>
<dbReference type="Proteomes" id="UP000053411">
    <property type="component" value="Unassembled WGS sequence"/>
</dbReference>
<keyword evidence="3" id="KW-1185">Reference proteome</keyword>
<feature type="domain" description="NAD-dependent epimerase/dehydratase" evidence="1">
    <location>
        <begin position="193"/>
        <end position="276"/>
    </location>
</feature>
<dbReference type="PANTHER" id="PTHR48079:SF6">
    <property type="entry name" value="NAD(P)-BINDING DOMAIN-CONTAINING PROTEIN-RELATED"/>
    <property type="match status" value="1"/>
</dbReference>
<dbReference type="InterPro" id="IPR001509">
    <property type="entry name" value="Epimerase_deHydtase"/>
</dbReference>
<dbReference type="InterPro" id="IPR036291">
    <property type="entry name" value="NAD(P)-bd_dom_sf"/>
</dbReference>
<dbReference type="PANTHER" id="PTHR48079">
    <property type="entry name" value="PROTEIN YEEZ"/>
    <property type="match status" value="1"/>
</dbReference>
<dbReference type="GO" id="GO:0005737">
    <property type="term" value="C:cytoplasm"/>
    <property type="evidence" value="ECO:0007669"/>
    <property type="project" value="TreeGrafter"/>
</dbReference>
<dbReference type="Gene3D" id="3.40.50.720">
    <property type="entry name" value="NAD(P)-binding Rossmann-like Domain"/>
    <property type="match status" value="2"/>
</dbReference>
<dbReference type="STRING" id="1442371.A0A0D2KVL7"/>
<dbReference type="AlphaFoldDB" id="A0A0D2KVL7"/>
<dbReference type="EMBL" id="KN848066">
    <property type="protein sequence ID" value="KIY00799.1"/>
    <property type="molecule type" value="Genomic_DNA"/>
</dbReference>
<gene>
    <name evidence="2" type="ORF">Z520_03465</name>
</gene>
<dbReference type="GO" id="GO:0004029">
    <property type="term" value="F:aldehyde dehydrogenase (NAD+) activity"/>
    <property type="evidence" value="ECO:0007669"/>
    <property type="project" value="TreeGrafter"/>
</dbReference>
<feature type="domain" description="NAD-dependent epimerase/dehydratase" evidence="1">
    <location>
        <begin position="44"/>
        <end position="122"/>
    </location>
</feature>
<accession>A0A0D2KVL7</accession>
<proteinExistence type="predicted"/>
<name>A0A0D2KVL7_9EURO</name>
<organism evidence="2 3">
    <name type="scientific">Fonsecaea multimorphosa CBS 102226</name>
    <dbReference type="NCBI Taxonomy" id="1442371"/>
    <lineage>
        <taxon>Eukaryota</taxon>
        <taxon>Fungi</taxon>
        <taxon>Dikarya</taxon>
        <taxon>Ascomycota</taxon>
        <taxon>Pezizomycotina</taxon>
        <taxon>Eurotiomycetes</taxon>
        <taxon>Chaetothyriomycetidae</taxon>
        <taxon>Chaetothyriales</taxon>
        <taxon>Herpotrichiellaceae</taxon>
        <taxon>Fonsecaea</taxon>
    </lineage>
</organism>
<dbReference type="GeneID" id="27709211"/>
<protein>
    <recommendedName>
        <fullName evidence="1">NAD-dependent epimerase/dehydratase domain-containing protein</fullName>
    </recommendedName>
</protein>
<evidence type="ECO:0000259" key="1">
    <source>
        <dbReference type="Pfam" id="PF01370"/>
    </source>
</evidence>
<dbReference type="RefSeq" id="XP_016634921.1">
    <property type="nucleotide sequence ID" value="XM_016773975.1"/>
</dbReference>
<reference evidence="2 3" key="1">
    <citation type="submission" date="2015-01" db="EMBL/GenBank/DDBJ databases">
        <title>The Genome Sequence of Fonsecaea multimorphosa CBS 102226.</title>
        <authorList>
            <consortium name="The Broad Institute Genomics Platform"/>
            <person name="Cuomo C."/>
            <person name="de Hoog S."/>
            <person name="Gorbushina A."/>
            <person name="Stielow B."/>
            <person name="Teixiera M."/>
            <person name="Abouelleil A."/>
            <person name="Chapman S.B."/>
            <person name="Priest M."/>
            <person name="Young S.K."/>
            <person name="Wortman J."/>
            <person name="Nusbaum C."/>
            <person name="Birren B."/>
        </authorList>
    </citation>
    <scope>NUCLEOTIDE SEQUENCE [LARGE SCALE GENOMIC DNA]</scope>
    <source>
        <strain evidence="2 3">CBS 102226</strain>
    </source>
</reference>
<evidence type="ECO:0000313" key="3">
    <source>
        <dbReference type="Proteomes" id="UP000053411"/>
    </source>
</evidence>